<organism evidence="1 2">
    <name type="scientific">Thalassolituus maritimus</name>
    <dbReference type="NCBI Taxonomy" id="484498"/>
    <lineage>
        <taxon>Bacteria</taxon>
        <taxon>Pseudomonadati</taxon>
        <taxon>Pseudomonadota</taxon>
        <taxon>Gammaproteobacteria</taxon>
        <taxon>Oceanospirillales</taxon>
        <taxon>Oceanospirillaceae</taxon>
        <taxon>Thalassolituus</taxon>
    </lineage>
</organism>
<dbReference type="STRING" id="484498.SAMN05421686_103210"/>
<dbReference type="EMBL" id="FTOH01000003">
    <property type="protein sequence ID" value="SIS67413.1"/>
    <property type="molecule type" value="Genomic_DNA"/>
</dbReference>
<accession>A0A1N7L0P3</accession>
<gene>
    <name evidence="1" type="ORF">SAMN05421686_103210</name>
</gene>
<keyword evidence="2" id="KW-1185">Reference proteome</keyword>
<proteinExistence type="predicted"/>
<evidence type="ECO:0000313" key="2">
    <source>
        <dbReference type="Proteomes" id="UP000185639"/>
    </source>
</evidence>
<reference evidence="2" key="1">
    <citation type="submission" date="2017-01" db="EMBL/GenBank/DDBJ databases">
        <authorList>
            <person name="Varghese N."/>
            <person name="Submissions S."/>
        </authorList>
    </citation>
    <scope>NUCLEOTIDE SEQUENCE [LARGE SCALE GENOMIC DNA]</scope>
    <source>
        <strain evidence="2">DSM 24913</strain>
    </source>
</reference>
<protein>
    <submittedName>
        <fullName evidence="1">Uncharacterized protein</fullName>
    </submittedName>
</protein>
<evidence type="ECO:0000313" key="1">
    <source>
        <dbReference type="EMBL" id="SIS67413.1"/>
    </source>
</evidence>
<dbReference type="RefSeq" id="WP_076514734.1">
    <property type="nucleotide sequence ID" value="NZ_FTOH01000003.1"/>
</dbReference>
<dbReference type="AlphaFoldDB" id="A0A1N7L0P3"/>
<dbReference type="Proteomes" id="UP000185639">
    <property type="component" value="Unassembled WGS sequence"/>
</dbReference>
<name>A0A1N7L0P3_9GAMM</name>
<sequence>MGYAALTTPSRAKRASLFFDEVHIVVADPWCSKADEEILNSFYFEPNVSDSDMPITVLKRYQQGLHEGKYREMVLSDIAISNNRVVPIIDVLALTYPKDDIRNLGVGFCATLDNLPTIDERLLEWEQALEIRSDTDSLKRIRRLRGWFLTGLANMGVDEASDVLSLAIEDYENSLKKHGVATVIGCMSILVKKEQLIGTASATLSAGYFGGEVMAALTASGMLLANVALSIAEKKSELIEIKNIDPNGVGLLLDIEEKLSITVKN</sequence>